<comment type="caution">
    <text evidence="1">The sequence shown here is derived from an EMBL/GenBank/DDBJ whole genome shotgun (WGS) entry which is preliminary data.</text>
</comment>
<sequence length="600" mass="67076">MKSSSSSLTANKQGPLASCSSLRTSITRILLLVDSAFLDLKNNFLCLQETYIRSRDSPFFSGMRRGEAKVTNKESLSDIHGKLAPKSIFRSASDISDRRLRKGSLGASSFSPLMDSPDIVLEPVGQSSSGRWSKTSSPLSELKLDSLVNSEYREEFSDLSSPRVSKANVENLRVPSGEKIDKSYSWNERRTSLSNVPLPPSAALFYMGRSPMVEVIESSGSMCKLNEYLKTKKEELKAGVPGRFLHAVVGPDVSDLGSVAATIMYAYYLDESMQSDEFCTVPVINLKREEINTRAELKWILEQCHIDQSSLVFIDEIDLSYYNLFGSLKLVLLNSNKLPSHQEDLHDALVEIFHCRKKNNAYPWVENITVAQDVSCCTVVAEKFALTSPEVLVVKGVSRLLLAGILLDTGNLSNPQSTEKDKYMSTLLIHGAGRYGCNGLYQILRYKMYDVTELKVQDILQKNFRKWSKLGRYDGIRSRSMVTSNIGMSSIGVSVGQLLSHSTSSAQEITEFQRLEKLGLLLIISGYYDAKKVFKREILIGAECSDAMEDILQFLNSRASELPLSDIHRPGLRDEMRMFQIDIVASRSTIERLLEEFCLA</sequence>
<gene>
    <name evidence="1" type="ORF">LIER_01097</name>
</gene>
<evidence type="ECO:0008006" key="3">
    <source>
        <dbReference type="Google" id="ProtNLM"/>
    </source>
</evidence>
<dbReference type="GO" id="GO:0004309">
    <property type="term" value="F:exopolyphosphatase activity"/>
    <property type="evidence" value="ECO:0007669"/>
    <property type="project" value="TreeGrafter"/>
</dbReference>
<protein>
    <recommendedName>
        <fullName evidence="3">DHHA2 domain-containing protein</fullName>
    </recommendedName>
</protein>
<dbReference type="InterPro" id="IPR038763">
    <property type="entry name" value="DHH_sf"/>
</dbReference>
<dbReference type="EMBL" id="BAABME010000101">
    <property type="protein sequence ID" value="GAA0139580.1"/>
    <property type="molecule type" value="Genomic_DNA"/>
</dbReference>
<dbReference type="InterPro" id="IPR038222">
    <property type="entry name" value="DHHA2_dom_sf"/>
</dbReference>
<keyword evidence="2" id="KW-1185">Reference proteome</keyword>
<evidence type="ECO:0000313" key="2">
    <source>
        <dbReference type="Proteomes" id="UP001454036"/>
    </source>
</evidence>
<proteinExistence type="predicted"/>
<dbReference type="Gene3D" id="3.90.1640.10">
    <property type="entry name" value="inorganic pyrophosphatase (n-terminal core)"/>
    <property type="match status" value="1"/>
</dbReference>
<dbReference type="GO" id="GO:0005737">
    <property type="term" value="C:cytoplasm"/>
    <property type="evidence" value="ECO:0007669"/>
    <property type="project" value="TreeGrafter"/>
</dbReference>
<dbReference type="PANTHER" id="PTHR12112">
    <property type="entry name" value="BNIP - RELATED"/>
    <property type="match status" value="1"/>
</dbReference>
<evidence type="ECO:0000313" key="1">
    <source>
        <dbReference type="EMBL" id="GAA0139580.1"/>
    </source>
</evidence>
<dbReference type="Gene3D" id="3.10.310.20">
    <property type="entry name" value="DHHA2 domain"/>
    <property type="match status" value="1"/>
</dbReference>
<reference evidence="1 2" key="1">
    <citation type="submission" date="2024-01" db="EMBL/GenBank/DDBJ databases">
        <title>The complete chloroplast genome sequence of Lithospermum erythrorhizon: insights into the phylogenetic relationship among Boraginaceae species and the maternal lineages of purple gromwells.</title>
        <authorList>
            <person name="Okada T."/>
            <person name="Watanabe K."/>
        </authorList>
    </citation>
    <scope>NUCLEOTIDE SEQUENCE [LARGE SCALE GENOMIC DNA]</scope>
</reference>
<dbReference type="SUPFAM" id="SSF64182">
    <property type="entry name" value="DHH phosphoesterases"/>
    <property type="match status" value="1"/>
</dbReference>
<organism evidence="1 2">
    <name type="scientific">Lithospermum erythrorhizon</name>
    <name type="common">Purple gromwell</name>
    <name type="synonym">Lithospermum officinale var. erythrorhizon</name>
    <dbReference type="NCBI Taxonomy" id="34254"/>
    <lineage>
        <taxon>Eukaryota</taxon>
        <taxon>Viridiplantae</taxon>
        <taxon>Streptophyta</taxon>
        <taxon>Embryophyta</taxon>
        <taxon>Tracheophyta</taxon>
        <taxon>Spermatophyta</taxon>
        <taxon>Magnoliopsida</taxon>
        <taxon>eudicotyledons</taxon>
        <taxon>Gunneridae</taxon>
        <taxon>Pentapetalae</taxon>
        <taxon>asterids</taxon>
        <taxon>lamiids</taxon>
        <taxon>Boraginales</taxon>
        <taxon>Boraginaceae</taxon>
        <taxon>Boraginoideae</taxon>
        <taxon>Lithospermeae</taxon>
        <taxon>Lithospermum</taxon>
    </lineage>
</organism>
<dbReference type="AlphaFoldDB" id="A0AAV3NNC5"/>
<name>A0AAV3NNC5_LITER</name>
<dbReference type="PANTHER" id="PTHR12112:SF52">
    <property type="entry name" value="DHHA2 DOMAIN-CONTAINING PROTEIN"/>
    <property type="match status" value="1"/>
</dbReference>
<accession>A0AAV3NNC5</accession>
<dbReference type="Proteomes" id="UP001454036">
    <property type="component" value="Unassembled WGS sequence"/>
</dbReference>